<dbReference type="Proteomes" id="UP000279275">
    <property type="component" value="Unassembled WGS sequence"/>
</dbReference>
<gene>
    <name evidence="2" type="ORF">EBN03_26490</name>
</gene>
<dbReference type="EMBL" id="RFFH01000015">
    <property type="protein sequence ID" value="RMI29289.1"/>
    <property type="molecule type" value="Genomic_DNA"/>
</dbReference>
<name>A0A3M2KV03_9NOCA</name>
<evidence type="ECO:0000256" key="1">
    <source>
        <dbReference type="SAM" id="SignalP"/>
    </source>
</evidence>
<keyword evidence="1" id="KW-0732">Signal</keyword>
<protein>
    <recommendedName>
        <fullName evidence="4">Ig-like domain repeat protein</fullName>
    </recommendedName>
</protein>
<keyword evidence="3" id="KW-1185">Reference proteome</keyword>
<evidence type="ECO:0000313" key="3">
    <source>
        <dbReference type="Proteomes" id="UP000279275"/>
    </source>
</evidence>
<comment type="caution">
    <text evidence="2">The sequence shown here is derived from an EMBL/GenBank/DDBJ whole genome shotgun (WGS) entry which is preliminary data.</text>
</comment>
<accession>A0A3M2KV03</accession>
<sequence length="211" mass="20131">MFAVIGAGAVATAFGVGPAQAAGNSTTINPSGAHAKAQNIGNVTIAVGSYTVTCTGLTSTGQVPVAPANHNASGPVAVAIGVPTFSGCSINAPFESVTVTANATNGAWSLSAQNGSPITGSLNIPKAGVTATISGLLNCSVVAAPTGPASVSGTFTNGTNSTTNPSYAQASSSVPLSITGGGCPTDTSGTIAGKIGVYDTDNTATAITVSK</sequence>
<feature type="signal peptide" evidence="1">
    <location>
        <begin position="1"/>
        <end position="21"/>
    </location>
</feature>
<reference evidence="2 3" key="1">
    <citation type="submission" date="2018-10" db="EMBL/GenBank/DDBJ databases">
        <title>Isolation from cow dung.</title>
        <authorList>
            <person name="Ling L."/>
        </authorList>
    </citation>
    <scope>NUCLEOTIDE SEQUENCE [LARGE SCALE GENOMIC DNA]</scope>
    <source>
        <strain evidence="2 3">NEAU-LL90</strain>
    </source>
</reference>
<organism evidence="2 3">
    <name type="scientific">Nocardia stercoris</name>
    <dbReference type="NCBI Taxonomy" id="2483361"/>
    <lineage>
        <taxon>Bacteria</taxon>
        <taxon>Bacillati</taxon>
        <taxon>Actinomycetota</taxon>
        <taxon>Actinomycetes</taxon>
        <taxon>Mycobacteriales</taxon>
        <taxon>Nocardiaceae</taxon>
        <taxon>Nocardia</taxon>
    </lineage>
</organism>
<evidence type="ECO:0008006" key="4">
    <source>
        <dbReference type="Google" id="ProtNLM"/>
    </source>
</evidence>
<dbReference type="AlphaFoldDB" id="A0A3M2KV03"/>
<evidence type="ECO:0000313" key="2">
    <source>
        <dbReference type="EMBL" id="RMI29289.1"/>
    </source>
</evidence>
<feature type="chain" id="PRO_5018128464" description="Ig-like domain repeat protein" evidence="1">
    <location>
        <begin position="22"/>
        <end position="211"/>
    </location>
</feature>
<proteinExistence type="predicted"/>